<keyword evidence="4" id="KW-1133">Transmembrane helix</keyword>
<dbReference type="Pfam" id="PF00106">
    <property type="entry name" value="adh_short"/>
    <property type="match status" value="1"/>
</dbReference>
<dbReference type="InterPro" id="IPR002347">
    <property type="entry name" value="SDR_fam"/>
</dbReference>
<dbReference type="CDD" id="cd05233">
    <property type="entry name" value="SDR_c"/>
    <property type="match status" value="1"/>
</dbReference>
<dbReference type="AlphaFoldDB" id="A0A7W6JVW2"/>
<proteinExistence type="inferred from homology"/>
<dbReference type="SUPFAM" id="SSF51735">
    <property type="entry name" value="NAD(P)-binding Rossmann-fold domains"/>
    <property type="match status" value="1"/>
</dbReference>
<evidence type="ECO:0000313" key="5">
    <source>
        <dbReference type="EMBL" id="MBB4100511.1"/>
    </source>
</evidence>
<organism evidence="5 6">
    <name type="scientific">Sphingomonas kyeonggiensis</name>
    <dbReference type="NCBI Taxonomy" id="1268553"/>
    <lineage>
        <taxon>Bacteria</taxon>
        <taxon>Pseudomonadati</taxon>
        <taxon>Pseudomonadota</taxon>
        <taxon>Alphaproteobacteria</taxon>
        <taxon>Sphingomonadales</taxon>
        <taxon>Sphingomonadaceae</taxon>
        <taxon>Sphingomonas</taxon>
    </lineage>
</organism>
<dbReference type="Gene3D" id="3.40.50.720">
    <property type="entry name" value="NAD(P)-binding Rossmann-like Domain"/>
    <property type="match status" value="1"/>
</dbReference>
<evidence type="ECO:0000256" key="3">
    <source>
        <dbReference type="RuleBase" id="RU000363"/>
    </source>
</evidence>
<dbReference type="InterPro" id="IPR020904">
    <property type="entry name" value="Sc_DH/Rdtase_CS"/>
</dbReference>
<keyword evidence="6" id="KW-1185">Reference proteome</keyword>
<dbReference type="InterPro" id="IPR036291">
    <property type="entry name" value="NAD(P)-bd_dom_sf"/>
</dbReference>
<name>A0A7W6JVW2_9SPHN</name>
<reference evidence="5 6" key="1">
    <citation type="submission" date="2020-08" db="EMBL/GenBank/DDBJ databases">
        <title>Genomic Encyclopedia of Type Strains, Phase IV (KMG-IV): sequencing the most valuable type-strain genomes for metagenomic binning, comparative biology and taxonomic classification.</title>
        <authorList>
            <person name="Goeker M."/>
        </authorList>
    </citation>
    <scope>NUCLEOTIDE SEQUENCE [LARGE SCALE GENOMIC DNA]</scope>
    <source>
        <strain evidence="5 6">DSM 101806</strain>
    </source>
</reference>
<dbReference type="GO" id="GO:0050664">
    <property type="term" value="F:oxidoreductase activity, acting on NAD(P)H, oxygen as acceptor"/>
    <property type="evidence" value="ECO:0007669"/>
    <property type="project" value="TreeGrafter"/>
</dbReference>
<feature type="transmembrane region" description="Helical" evidence="4">
    <location>
        <begin position="6"/>
        <end position="24"/>
    </location>
</feature>
<dbReference type="PRINTS" id="PR00080">
    <property type="entry name" value="SDRFAMILY"/>
</dbReference>
<dbReference type="PROSITE" id="PS00061">
    <property type="entry name" value="ADH_SHORT"/>
    <property type="match status" value="1"/>
</dbReference>
<evidence type="ECO:0000256" key="2">
    <source>
        <dbReference type="ARBA" id="ARBA00023002"/>
    </source>
</evidence>
<dbReference type="PANTHER" id="PTHR43008:SF7">
    <property type="entry name" value="SHORT CHAIN DEHYDROGENASE_REDUCTASE (AFU_ORTHOLOGUE AFUA_2G00830)"/>
    <property type="match status" value="1"/>
</dbReference>
<accession>A0A7W6JVW2</accession>
<dbReference type="PRINTS" id="PR00081">
    <property type="entry name" value="GDHRDH"/>
</dbReference>
<evidence type="ECO:0000313" key="6">
    <source>
        <dbReference type="Proteomes" id="UP000557392"/>
    </source>
</evidence>
<dbReference type="RefSeq" id="WP_183999796.1">
    <property type="nucleotide sequence ID" value="NZ_JACIEH010000003.1"/>
</dbReference>
<comment type="similarity">
    <text evidence="1 3">Belongs to the short-chain dehydrogenases/reductases (SDR) family.</text>
</comment>
<dbReference type="PANTHER" id="PTHR43008">
    <property type="entry name" value="BENZIL REDUCTASE"/>
    <property type="match status" value="1"/>
</dbReference>
<keyword evidence="4" id="KW-0812">Transmembrane</keyword>
<dbReference type="EMBL" id="JACIEH010000003">
    <property type="protein sequence ID" value="MBB4100511.1"/>
    <property type="molecule type" value="Genomic_DNA"/>
</dbReference>
<comment type="caution">
    <text evidence="5">The sequence shown here is derived from an EMBL/GenBank/DDBJ whole genome shotgun (WGS) entry which is preliminary data.</text>
</comment>
<evidence type="ECO:0000256" key="1">
    <source>
        <dbReference type="ARBA" id="ARBA00006484"/>
    </source>
</evidence>
<evidence type="ECO:0000256" key="4">
    <source>
        <dbReference type="SAM" id="Phobius"/>
    </source>
</evidence>
<dbReference type="Proteomes" id="UP000557392">
    <property type="component" value="Unassembled WGS sequence"/>
</dbReference>
<protein>
    <submittedName>
        <fullName evidence="5">NAD(P)-dependent dehydrogenase (Short-subunit alcohol dehydrogenase family)</fullName>
    </submittedName>
</protein>
<sequence length="271" mass="28178">MEALGAGNLAVVTGAAGGIGLAVAERLVARGMRVYLVDRAASVTERASALGDAATGFVVDVSDRAAVDALAAEIHARFGAVSFLMNNAAISGGADALSGPAIWDQVIGVNLMGVLHGVQAFVPAMIESGRPAMIVNTGSKQGITQPPGNTAYNVSKSGVKALTEGLAHTLLETTGDRLTAHLLIPGFTFTGMTGGGGEKPDAAWSAGQVADFLFERLAQGDFYVLCPDNDVARSMDEKRMAWAMGDVIENRPALSRWHPRYKEAFAAFMQG</sequence>
<gene>
    <name evidence="5" type="ORF">GGR46_004083</name>
</gene>
<keyword evidence="2" id="KW-0560">Oxidoreductase</keyword>
<keyword evidence="4" id="KW-0472">Membrane</keyword>